<evidence type="ECO:0000313" key="3">
    <source>
        <dbReference type="Proteomes" id="UP000502831"/>
    </source>
</evidence>
<accession>A0AA92G7L6</accession>
<dbReference type="GO" id="GO:0004803">
    <property type="term" value="F:transposase activity"/>
    <property type="evidence" value="ECO:0007669"/>
    <property type="project" value="InterPro"/>
</dbReference>
<feature type="domain" description="Transposase IS4-like" evidence="1">
    <location>
        <begin position="310"/>
        <end position="451"/>
    </location>
</feature>
<dbReference type="RefSeq" id="WP_191342110.1">
    <property type="nucleotide sequence ID" value="NZ_CP059996.1"/>
</dbReference>
<dbReference type="Pfam" id="PF01609">
    <property type="entry name" value="DDE_Tnp_1"/>
    <property type="match status" value="2"/>
</dbReference>
<geneLocation type="plasmid" evidence="2 3">
    <name>pSDCE1</name>
</geneLocation>
<dbReference type="InterPro" id="IPR002559">
    <property type="entry name" value="Transposase_11"/>
</dbReference>
<gene>
    <name evidence="2" type="ORF">FA584_14285</name>
</gene>
<evidence type="ECO:0000259" key="1">
    <source>
        <dbReference type="Pfam" id="PF01609"/>
    </source>
</evidence>
<dbReference type="GO" id="GO:0006313">
    <property type="term" value="P:DNA transposition"/>
    <property type="evidence" value="ECO:0007669"/>
    <property type="project" value="InterPro"/>
</dbReference>
<protein>
    <submittedName>
        <fullName evidence="2">Transposase</fullName>
    </submittedName>
</protein>
<dbReference type="GO" id="GO:0003677">
    <property type="term" value="F:DNA binding"/>
    <property type="evidence" value="ECO:0007669"/>
    <property type="project" value="InterPro"/>
</dbReference>
<dbReference type="PANTHER" id="PTHR33803">
    <property type="entry name" value="IS1478 TRANSPOSASE"/>
    <property type="match status" value="1"/>
</dbReference>
<proteinExistence type="predicted"/>
<organism evidence="2 3">
    <name type="scientific">Sulfurospirillum diekertiae</name>
    <dbReference type="NCBI Taxonomy" id="1854492"/>
    <lineage>
        <taxon>Bacteria</taxon>
        <taxon>Pseudomonadati</taxon>
        <taxon>Campylobacterota</taxon>
        <taxon>Epsilonproteobacteria</taxon>
        <taxon>Campylobacterales</taxon>
        <taxon>Sulfurospirillaceae</taxon>
        <taxon>Sulfurospirillum</taxon>
    </lineage>
</organism>
<keyword evidence="2" id="KW-0614">Plasmid</keyword>
<dbReference type="PANTHER" id="PTHR33803:SF3">
    <property type="entry name" value="BLL1974 PROTEIN"/>
    <property type="match status" value="1"/>
</dbReference>
<sequence length="497" mass="57733">MERDIITVYCLIDEYLKVSGIKDDVRAEISNAEVLLIGYMAVNDFSGNYYKAHQYSMMMQLVKRIDYTRFLRRLAKINEVLSTLFLFLGSLFQRLNGAKIYSVDSFPVELCQITRQSRVRLWSDPSLKGYNASKGRFFYGLKVHMVVTTDKEPVMVHISEGSIHDVTAGVALHPEASNESHVIIDSTAQEKHITYPTDGKLAIKMIHALHKIAKREGIALRRTYLKEIKEHRITLRFFRHPKKKHKARSAMKRLRTIAGIVMRDMQRSFTLEQIAFYAEQFSLYTKVLLQKRSDKDKIYSLHEPHIYAMAKGKDHKSYEFGVKASVVTTYTHGIVVGAVAHESNEHDSKTLKAVLTHASTHRHTPIQRATCDRGYRGIKEVNTTHICIPGIHLKRDTKEEKEHKRKQFRRRAAIEPTIGHLKHDHRMARNYLKGFIGDQINLLMAACAWNLKKWMNLFIHALFLAKDYRQMMVSIGYMKLYWSVWIWLGLTQRESRL</sequence>
<feature type="domain" description="Transposase IS4-like" evidence="1">
    <location>
        <begin position="99"/>
        <end position="192"/>
    </location>
</feature>
<reference evidence="2 3" key="1">
    <citation type="submission" date="2020-08" db="EMBL/GenBank/DDBJ databases">
        <title>Genome of Dechlorinating Sulfurospirillum strain ACSDCE.</title>
        <authorList>
            <person name="Yang Y."/>
            <person name="Huo L."/>
            <person name="Yan J."/>
        </authorList>
    </citation>
    <scope>NUCLEOTIDE SEQUENCE [LARGE SCALE GENOMIC DNA]</scope>
    <source>
        <strain evidence="2 3">ACSDCE</strain>
        <plasmid evidence="2 3">pSDCE1</plasmid>
    </source>
</reference>
<evidence type="ECO:0000313" key="2">
    <source>
        <dbReference type="EMBL" id="QNA70469.1"/>
    </source>
</evidence>
<dbReference type="Proteomes" id="UP000502831">
    <property type="component" value="Plasmid pSDCE1"/>
</dbReference>
<dbReference type="EMBL" id="CP059996">
    <property type="protein sequence ID" value="QNA70469.1"/>
    <property type="molecule type" value="Genomic_DNA"/>
</dbReference>
<dbReference type="AlphaFoldDB" id="A0AA92G7L6"/>
<name>A0AA92G7L6_9BACT</name>